<comment type="subcellular location">
    <subcellularLocation>
        <location evidence="1">Membrane</location>
        <topology evidence="1">Single-pass membrane protein</topology>
    </subcellularLocation>
</comment>
<dbReference type="NCBIfam" id="TIGR02532">
    <property type="entry name" value="IV_pilin_GFxxxE"/>
    <property type="match status" value="1"/>
</dbReference>
<gene>
    <name evidence="7" type="ORF">CALK_1100</name>
</gene>
<dbReference type="SUPFAM" id="SSF54523">
    <property type="entry name" value="Pili subunits"/>
    <property type="match status" value="1"/>
</dbReference>
<dbReference type="Proteomes" id="UP000017148">
    <property type="component" value="Unassembled WGS sequence"/>
</dbReference>
<keyword evidence="4 6" id="KW-1133">Transmembrane helix</keyword>
<organism evidence="7 8">
    <name type="scientific">Chitinivibrio alkaliphilus ACht1</name>
    <dbReference type="NCBI Taxonomy" id="1313304"/>
    <lineage>
        <taxon>Bacteria</taxon>
        <taxon>Pseudomonadati</taxon>
        <taxon>Fibrobacterota</taxon>
        <taxon>Chitinivibrionia</taxon>
        <taxon>Chitinivibrionales</taxon>
        <taxon>Chitinivibrionaceae</taxon>
        <taxon>Chitinivibrio</taxon>
    </lineage>
</organism>
<keyword evidence="2" id="KW-0488">Methylation</keyword>
<evidence type="ECO:0000313" key="7">
    <source>
        <dbReference type="EMBL" id="ERP31885.1"/>
    </source>
</evidence>
<feature type="transmembrane region" description="Helical" evidence="6">
    <location>
        <begin position="6"/>
        <end position="30"/>
    </location>
</feature>
<dbReference type="InterPro" id="IPR045584">
    <property type="entry name" value="Pilin-like"/>
</dbReference>
<dbReference type="EMBL" id="ASJR01000008">
    <property type="protein sequence ID" value="ERP31885.1"/>
    <property type="molecule type" value="Genomic_DNA"/>
</dbReference>
<dbReference type="PROSITE" id="PS00409">
    <property type="entry name" value="PROKAR_NTER_METHYL"/>
    <property type="match status" value="1"/>
</dbReference>
<evidence type="ECO:0000313" key="8">
    <source>
        <dbReference type="Proteomes" id="UP000017148"/>
    </source>
</evidence>
<dbReference type="PANTHER" id="PTHR30093:SF44">
    <property type="entry name" value="TYPE II SECRETION SYSTEM CORE PROTEIN G"/>
    <property type="match status" value="1"/>
</dbReference>
<protein>
    <submittedName>
        <fullName evidence="7">Type IV pilin PilA</fullName>
    </submittedName>
</protein>
<dbReference type="Gene3D" id="3.30.700.10">
    <property type="entry name" value="Glycoprotein, Type 4 Pilin"/>
    <property type="match status" value="1"/>
</dbReference>
<dbReference type="Pfam" id="PF07963">
    <property type="entry name" value="N_methyl"/>
    <property type="match status" value="1"/>
</dbReference>
<keyword evidence="8" id="KW-1185">Reference proteome</keyword>
<reference evidence="7 8" key="1">
    <citation type="journal article" date="2013" name="Environ. Microbiol.">
        <title>Genome analysis of Chitinivibrio alkaliphilus gen. nov., sp. nov., a novel extremely haloalkaliphilic anaerobic chitinolytic bacterium from the candidate phylum Termite Group 3.</title>
        <authorList>
            <person name="Sorokin D.Y."/>
            <person name="Gumerov V.M."/>
            <person name="Rakitin A.L."/>
            <person name="Beletsky A.V."/>
            <person name="Damste J.S."/>
            <person name="Muyzer G."/>
            <person name="Mardanov A.V."/>
            <person name="Ravin N.V."/>
        </authorList>
    </citation>
    <scope>NUCLEOTIDE SEQUENCE [LARGE SCALE GENOMIC DNA]</scope>
    <source>
        <strain evidence="7 8">ACht1</strain>
    </source>
</reference>
<proteinExistence type="predicted"/>
<comment type="caution">
    <text evidence="7">The sequence shown here is derived from an EMBL/GenBank/DDBJ whole genome shotgun (WGS) entry which is preliminary data.</text>
</comment>
<evidence type="ECO:0000256" key="5">
    <source>
        <dbReference type="ARBA" id="ARBA00023136"/>
    </source>
</evidence>
<evidence type="ECO:0000256" key="3">
    <source>
        <dbReference type="ARBA" id="ARBA00022692"/>
    </source>
</evidence>
<dbReference type="AlphaFoldDB" id="U7DBV2"/>
<dbReference type="eggNOG" id="COG4969">
    <property type="taxonomic scope" value="Bacteria"/>
</dbReference>
<keyword evidence="5 6" id="KW-0472">Membrane</keyword>
<dbReference type="GO" id="GO:0016020">
    <property type="term" value="C:membrane"/>
    <property type="evidence" value="ECO:0007669"/>
    <property type="project" value="UniProtKB-SubCell"/>
</dbReference>
<evidence type="ECO:0000256" key="4">
    <source>
        <dbReference type="ARBA" id="ARBA00022989"/>
    </source>
</evidence>
<name>U7DBV2_9BACT</name>
<evidence type="ECO:0000256" key="2">
    <source>
        <dbReference type="ARBA" id="ARBA00022481"/>
    </source>
</evidence>
<evidence type="ECO:0000256" key="6">
    <source>
        <dbReference type="SAM" id="Phobius"/>
    </source>
</evidence>
<keyword evidence="3 6" id="KW-0812">Transmembrane</keyword>
<accession>U7DBV2</accession>
<dbReference type="STRING" id="1313304.CALK_1100"/>
<sequence length="139" mass="15496">MKQKGFTLVELMVVIVIIGIIAMLAIPNYLRYADRARTSEIAPTLRTINNAIWLDYSETGEWITSAEESDLQTLSITIPESKFFEYNISPGGGQNYRVYAVPKSGVSLYGVNEDDTVYIEDGVRGFAGTGFQPYIPGWE</sequence>
<evidence type="ECO:0000256" key="1">
    <source>
        <dbReference type="ARBA" id="ARBA00004167"/>
    </source>
</evidence>
<dbReference type="PANTHER" id="PTHR30093">
    <property type="entry name" value="GENERAL SECRETION PATHWAY PROTEIN G"/>
    <property type="match status" value="1"/>
</dbReference>
<dbReference type="RefSeq" id="WP_022636586.1">
    <property type="nucleotide sequence ID" value="NZ_ASJR01000008.1"/>
</dbReference>
<dbReference type="InterPro" id="IPR012902">
    <property type="entry name" value="N_methyl_site"/>
</dbReference>